<comment type="cofactor">
    <cofactor evidence="1">
        <name>heme</name>
        <dbReference type="ChEBI" id="CHEBI:30413"/>
    </cofactor>
</comment>
<gene>
    <name evidence="7" type="ORF">CSW08_11360</name>
</gene>
<evidence type="ECO:0000256" key="1">
    <source>
        <dbReference type="ARBA" id="ARBA00001971"/>
    </source>
</evidence>
<keyword evidence="4 6" id="KW-0479">Metal-binding</keyword>
<dbReference type="RefSeq" id="WP_106660003.1">
    <property type="nucleotide sequence ID" value="NZ_PJEO01000041.1"/>
</dbReference>
<evidence type="ECO:0000256" key="4">
    <source>
        <dbReference type="ARBA" id="ARBA00022723"/>
    </source>
</evidence>
<dbReference type="EMBL" id="PJEO01000041">
    <property type="protein sequence ID" value="PKQ44801.1"/>
    <property type="molecule type" value="Genomic_DNA"/>
</dbReference>
<accession>A0A2N3HIM4</accession>
<keyword evidence="2" id="KW-0813">Transport</keyword>
<dbReference type="Proteomes" id="UP000233435">
    <property type="component" value="Unassembled WGS sequence"/>
</dbReference>
<dbReference type="Gene3D" id="1.10.490.10">
    <property type="entry name" value="Globins"/>
    <property type="match status" value="1"/>
</dbReference>
<keyword evidence="8" id="KW-1185">Reference proteome</keyword>
<name>A0A2N3HIM4_9FLAO</name>
<organism evidence="7 8">
    <name type="scientific">Confluentibacter flavum</name>
    <dbReference type="NCBI Taxonomy" id="1909700"/>
    <lineage>
        <taxon>Bacteria</taxon>
        <taxon>Pseudomonadati</taxon>
        <taxon>Bacteroidota</taxon>
        <taxon>Flavobacteriia</taxon>
        <taxon>Flavobacteriales</taxon>
        <taxon>Flavobacteriaceae</taxon>
        <taxon>Confluentibacter</taxon>
    </lineage>
</organism>
<dbReference type="InterPro" id="IPR012292">
    <property type="entry name" value="Globin/Proto"/>
</dbReference>
<evidence type="ECO:0000256" key="2">
    <source>
        <dbReference type="ARBA" id="ARBA00022448"/>
    </source>
</evidence>
<keyword evidence="3 6" id="KW-0349">Heme</keyword>
<comment type="caution">
    <text evidence="7">The sequence shown here is derived from an EMBL/GenBank/DDBJ whole genome shotgun (WGS) entry which is preliminary data.</text>
</comment>
<evidence type="ECO:0000256" key="6">
    <source>
        <dbReference type="PIRSR" id="PIRSR601486-1"/>
    </source>
</evidence>
<dbReference type="SUPFAM" id="SSF46458">
    <property type="entry name" value="Globin-like"/>
    <property type="match status" value="1"/>
</dbReference>
<dbReference type="Pfam" id="PF01152">
    <property type="entry name" value="Bac_globin"/>
    <property type="match status" value="1"/>
</dbReference>
<evidence type="ECO:0000256" key="3">
    <source>
        <dbReference type="ARBA" id="ARBA00022617"/>
    </source>
</evidence>
<dbReference type="CDD" id="cd00454">
    <property type="entry name" value="TrHb1_N"/>
    <property type="match status" value="1"/>
</dbReference>
<evidence type="ECO:0000256" key="5">
    <source>
        <dbReference type="ARBA" id="ARBA00023004"/>
    </source>
</evidence>
<proteinExistence type="predicted"/>
<dbReference type="GO" id="GO:0020037">
    <property type="term" value="F:heme binding"/>
    <property type="evidence" value="ECO:0007669"/>
    <property type="project" value="InterPro"/>
</dbReference>
<protein>
    <submittedName>
        <fullName evidence="7">Group 1 truncated hemoglobin</fullName>
    </submittedName>
</protein>
<evidence type="ECO:0000313" key="8">
    <source>
        <dbReference type="Proteomes" id="UP000233435"/>
    </source>
</evidence>
<feature type="binding site" description="distal binding residue" evidence="6">
    <location>
        <position position="52"/>
    </location>
    <ligand>
        <name>heme</name>
        <dbReference type="ChEBI" id="CHEBI:30413"/>
    </ligand>
    <ligandPart>
        <name>Fe</name>
        <dbReference type="ChEBI" id="CHEBI:18248"/>
    </ligandPart>
</feature>
<sequence>MTKTLFERLGGRDGISNIVDDTVENHMNNPEVNARFLPFKDRPEHLAIIKQHTIDFFSAGSGGPATYKGKDMVTAHTGMGITPAEYMHVVDDIFAALDKNGIDEDSKKDVLSVLWSLKGMIISK</sequence>
<dbReference type="InterPro" id="IPR009050">
    <property type="entry name" value="Globin-like_sf"/>
</dbReference>
<reference evidence="7 8" key="1">
    <citation type="submission" date="2017-12" db="EMBL/GenBank/DDBJ databases">
        <title>Confluentibacter flavum sp. nov., isolated from the saline lake.</title>
        <authorList>
            <person name="Yu L."/>
        </authorList>
    </citation>
    <scope>NUCLEOTIDE SEQUENCE [LARGE SCALE GENOMIC DNA]</scope>
    <source>
        <strain evidence="7 8">3B</strain>
    </source>
</reference>
<dbReference type="GO" id="GO:0046872">
    <property type="term" value="F:metal ion binding"/>
    <property type="evidence" value="ECO:0007669"/>
    <property type="project" value="UniProtKB-KW"/>
</dbReference>
<dbReference type="GO" id="GO:0019825">
    <property type="term" value="F:oxygen binding"/>
    <property type="evidence" value="ECO:0007669"/>
    <property type="project" value="InterPro"/>
</dbReference>
<feature type="binding site" description="distal binding residue" evidence="6">
    <location>
        <position position="76"/>
    </location>
    <ligand>
        <name>heme</name>
        <dbReference type="ChEBI" id="CHEBI:30413"/>
    </ligand>
    <ligandPart>
        <name>Fe</name>
        <dbReference type="ChEBI" id="CHEBI:18248"/>
    </ligandPart>
</feature>
<dbReference type="OrthoDB" id="9795814at2"/>
<dbReference type="PROSITE" id="PS01213">
    <property type="entry name" value="GLOBIN_FAM_2"/>
    <property type="match status" value="1"/>
</dbReference>
<dbReference type="GO" id="GO:0015671">
    <property type="term" value="P:oxygen transport"/>
    <property type="evidence" value="ECO:0007669"/>
    <property type="project" value="InterPro"/>
</dbReference>
<dbReference type="AlphaFoldDB" id="A0A2N3HIM4"/>
<dbReference type="InterPro" id="IPR001486">
    <property type="entry name" value="Hemoglobin_trunc"/>
</dbReference>
<keyword evidence="5 6" id="KW-0408">Iron</keyword>
<dbReference type="InterPro" id="IPR019795">
    <property type="entry name" value="Globin_bac-like_CS"/>
</dbReference>
<evidence type="ECO:0000313" key="7">
    <source>
        <dbReference type="EMBL" id="PKQ44801.1"/>
    </source>
</evidence>